<keyword evidence="3" id="KW-1185">Reference proteome</keyword>
<organism evidence="2 3">
    <name type="scientific">Deinococcus xinjiangensis</name>
    <dbReference type="NCBI Taxonomy" id="457454"/>
    <lineage>
        <taxon>Bacteria</taxon>
        <taxon>Thermotogati</taxon>
        <taxon>Deinococcota</taxon>
        <taxon>Deinococci</taxon>
        <taxon>Deinococcales</taxon>
        <taxon>Deinococcaceae</taxon>
        <taxon>Deinococcus</taxon>
    </lineage>
</organism>
<feature type="transmembrane region" description="Helical" evidence="1">
    <location>
        <begin position="43"/>
        <end position="62"/>
    </location>
</feature>
<evidence type="ECO:0000313" key="2">
    <source>
        <dbReference type="EMBL" id="GAA5501070.1"/>
    </source>
</evidence>
<dbReference type="Proteomes" id="UP001458946">
    <property type="component" value="Unassembled WGS sequence"/>
</dbReference>
<keyword evidence="1" id="KW-0472">Membrane</keyword>
<keyword evidence="1" id="KW-1133">Transmembrane helix</keyword>
<comment type="caution">
    <text evidence="2">The sequence shown here is derived from an EMBL/GenBank/DDBJ whole genome shotgun (WGS) entry which is preliminary data.</text>
</comment>
<dbReference type="RefSeq" id="WP_353541044.1">
    <property type="nucleotide sequence ID" value="NZ_BAABRN010000006.1"/>
</dbReference>
<evidence type="ECO:0000313" key="3">
    <source>
        <dbReference type="Proteomes" id="UP001458946"/>
    </source>
</evidence>
<reference evidence="2 3" key="1">
    <citation type="submission" date="2024-02" db="EMBL/GenBank/DDBJ databases">
        <title>Deinococcus xinjiangensis NBRC 107630.</title>
        <authorList>
            <person name="Ichikawa N."/>
            <person name="Katano-Makiyama Y."/>
            <person name="Hidaka K."/>
        </authorList>
    </citation>
    <scope>NUCLEOTIDE SEQUENCE [LARGE SCALE GENOMIC DNA]</scope>
    <source>
        <strain evidence="2 3">NBRC 107630</strain>
    </source>
</reference>
<feature type="transmembrane region" description="Helical" evidence="1">
    <location>
        <begin position="74"/>
        <end position="96"/>
    </location>
</feature>
<dbReference type="EMBL" id="BAABRN010000006">
    <property type="protein sequence ID" value="GAA5501070.1"/>
    <property type="molecule type" value="Genomic_DNA"/>
</dbReference>
<evidence type="ECO:0000256" key="1">
    <source>
        <dbReference type="SAM" id="Phobius"/>
    </source>
</evidence>
<feature type="transmembrane region" description="Helical" evidence="1">
    <location>
        <begin position="102"/>
        <end position="122"/>
    </location>
</feature>
<accession>A0ABP9V962</accession>
<protein>
    <submittedName>
        <fullName evidence="2">Uncharacterized protein</fullName>
    </submittedName>
</protein>
<sequence length="130" mass="13713">MNLDFIQSRLGRVFGLIGAAGLSLFTALDTAQAALHPQVPLIFVLALLTACLFSILLGGFIWRTRGRELRYHPVALPAATVVFAAFGVIALAYLGVALSLPWLLALELLGVLGLLALHLLLVPEGSGLAV</sequence>
<name>A0ABP9V962_9DEIO</name>
<proteinExistence type="predicted"/>
<gene>
    <name evidence="2" type="ORF">Dxin01_00801</name>
</gene>
<keyword evidence="1" id="KW-0812">Transmembrane</keyword>